<dbReference type="AlphaFoldDB" id="A0A2H3NKE3"/>
<proteinExistence type="predicted"/>
<gene>
    <name evidence="2" type="ORF">CRI93_10585</name>
</gene>
<dbReference type="InterPro" id="IPR019734">
    <property type="entry name" value="TPR_rpt"/>
</dbReference>
<dbReference type="OrthoDB" id="1524733at2"/>
<dbReference type="PROSITE" id="PS50005">
    <property type="entry name" value="TPR"/>
    <property type="match status" value="2"/>
</dbReference>
<accession>A0A2H3NKE3</accession>
<dbReference type="Proteomes" id="UP000221024">
    <property type="component" value="Unassembled WGS sequence"/>
</dbReference>
<dbReference type="SUPFAM" id="SSF48452">
    <property type="entry name" value="TPR-like"/>
    <property type="match status" value="1"/>
</dbReference>
<evidence type="ECO:0000313" key="2">
    <source>
        <dbReference type="EMBL" id="PEN06261.1"/>
    </source>
</evidence>
<dbReference type="RefSeq" id="WP_098062609.1">
    <property type="nucleotide sequence ID" value="NZ_PDEP01000009.1"/>
</dbReference>
<feature type="repeat" description="TPR" evidence="1">
    <location>
        <begin position="52"/>
        <end position="85"/>
    </location>
</feature>
<evidence type="ECO:0000256" key="1">
    <source>
        <dbReference type="PROSITE-ProRule" id="PRU00339"/>
    </source>
</evidence>
<dbReference type="EMBL" id="PDEP01000009">
    <property type="protein sequence ID" value="PEN06261.1"/>
    <property type="molecule type" value="Genomic_DNA"/>
</dbReference>
<dbReference type="InterPro" id="IPR011990">
    <property type="entry name" value="TPR-like_helical_dom_sf"/>
</dbReference>
<comment type="caution">
    <text evidence="2">The sequence shown here is derived from an EMBL/GenBank/DDBJ whole genome shotgun (WGS) entry which is preliminary data.</text>
</comment>
<name>A0A2H3NKE3_9BACT</name>
<organism evidence="2 3">
    <name type="scientific">Longimonas halophila</name>
    <dbReference type="NCBI Taxonomy" id="1469170"/>
    <lineage>
        <taxon>Bacteria</taxon>
        <taxon>Pseudomonadati</taxon>
        <taxon>Rhodothermota</taxon>
        <taxon>Rhodothermia</taxon>
        <taxon>Rhodothermales</taxon>
        <taxon>Salisaetaceae</taxon>
        <taxon>Longimonas</taxon>
    </lineage>
</organism>
<reference evidence="2 3" key="1">
    <citation type="submission" date="2017-10" db="EMBL/GenBank/DDBJ databases">
        <title>Draft genome of Longimonas halophila.</title>
        <authorList>
            <person name="Goh K.M."/>
            <person name="Shamsir M.S."/>
            <person name="Lim S.W."/>
        </authorList>
    </citation>
    <scope>NUCLEOTIDE SEQUENCE [LARGE SCALE GENOMIC DNA]</scope>
    <source>
        <strain evidence="2 3">KCTC 42399</strain>
    </source>
</reference>
<dbReference type="SMART" id="SM00028">
    <property type="entry name" value="TPR"/>
    <property type="match status" value="2"/>
</dbReference>
<keyword evidence="1" id="KW-0802">TPR repeat</keyword>
<sequence>MDRIAQLESFLDDDPDDAFTQFALAQEHLKQGDLNTAQEYFETLVAEQPDYVGTYYHLGKLYERRGAVEQAIETYEQGIEVARTQRDRKNLSELQDALMQAKGVGF</sequence>
<protein>
    <submittedName>
        <fullName evidence="2">Tetratricopeptide repeat protein</fullName>
    </submittedName>
</protein>
<dbReference type="Gene3D" id="1.25.40.10">
    <property type="entry name" value="Tetratricopeptide repeat domain"/>
    <property type="match status" value="1"/>
</dbReference>
<dbReference type="Pfam" id="PF13432">
    <property type="entry name" value="TPR_16"/>
    <property type="match status" value="1"/>
</dbReference>
<feature type="repeat" description="TPR" evidence="1">
    <location>
        <begin position="18"/>
        <end position="51"/>
    </location>
</feature>
<keyword evidence="3" id="KW-1185">Reference proteome</keyword>
<evidence type="ECO:0000313" key="3">
    <source>
        <dbReference type="Proteomes" id="UP000221024"/>
    </source>
</evidence>